<gene>
    <name evidence="3" type="ORF">GWK09_01815</name>
</gene>
<dbReference type="RefSeq" id="WP_163691302.1">
    <property type="nucleotide sequence ID" value="NZ_FXTW01000001.1"/>
</dbReference>
<dbReference type="NCBIfam" id="TIGR00121">
    <property type="entry name" value="birA_ligase"/>
    <property type="match status" value="1"/>
</dbReference>
<dbReference type="Gene3D" id="3.30.930.10">
    <property type="entry name" value="Bira Bifunctional Protein, Domain 2"/>
    <property type="match status" value="1"/>
</dbReference>
<dbReference type="EMBL" id="JAABOP010000001">
    <property type="protein sequence ID" value="NER09238.1"/>
    <property type="molecule type" value="Genomic_DNA"/>
</dbReference>
<feature type="domain" description="BPL/LPL catalytic" evidence="2">
    <location>
        <begin position="1"/>
        <end position="177"/>
    </location>
</feature>
<dbReference type="InterPro" id="IPR045864">
    <property type="entry name" value="aa-tRNA-synth_II/BPL/LPL"/>
</dbReference>
<dbReference type="PANTHER" id="PTHR12835:SF5">
    <property type="entry name" value="BIOTIN--PROTEIN LIGASE"/>
    <property type="match status" value="1"/>
</dbReference>
<dbReference type="Gene3D" id="2.30.30.100">
    <property type="match status" value="1"/>
</dbReference>
<dbReference type="Proteomes" id="UP000468443">
    <property type="component" value="Unassembled WGS sequence"/>
</dbReference>
<evidence type="ECO:0000256" key="1">
    <source>
        <dbReference type="ARBA" id="ARBA00022598"/>
    </source>
</evidence>
<dbReference type="PANTHER" id="PTHR12835">
    <property type="entry name" value="BIOTIN PROTEIN LIGASE"/>
    <property type="match status" value="1"/>
</dbReference>
<name>A0A6P0UC76_9FLAO</name>
<comment type="caution">
    <text evidence="3">The sequence shown here is derived from an EMBL/GenBank/DDBJ whole genome shotgun (WGS) entry which is preliminary data.</text>
</comment>
<keyword evidence="1 3" id="KW-0436">Ligase</keyword>
<protein>
    <submittedName>
        <fullName evidence="3">Biotin--[acetyl-CoA-carboxylase] ligase</fullName>
        <ecNumber evidence="3">6.3.4.15</ecNumber>
    </submittedName>
</protein>
<dbReference type="GO" id="GO:0004077">
    <property type="term" value="F:biotin--[biotin carboxyl-carrier protein] ligase activity"/>
    <property type="evidence" value="ECO:0007669"/>
    <property type="project" value="UniProtKB-EC"/>
</dbReference>
<dbReference type="EC" id="6.3.4.15" evidence="3"/>
<keyword evidence="4" id="KW-1185">Reference proteome</keyword>
<dbReference type="PROSITE" id="PS51733">
    <property type="entry name" value="BPL_LPL_CATALYTIC"/>
    <property type="match status" value="1"/>
</dbReference>
<dbReference type="Pfam" id="PF03099">
    <property type="entry name" value="BPL_LplA_LipB"/>
    <property type="match status" value="1"/>
</dbReference>
<dbReference type="GO" id="GO:0005737">
    <property type="term" value="C:cytoplasm"/>
    <property type="evidence" value="ECO:0007669"/>
    <property type="project" value="TreeGrafter"/>
</dbReference>
<reference evidence="3 4" key="1">
    <citation type="submission" date="2020-01" db="EMBL/GenBank/DDBJ databases">
        <title>Muriicola jejuensis KCTC 22299.</title>
        <authorList>
            <person name="Wang G."/>
        </authorList>
    </citation>
    <scope>NUCLEOTIDE SEQUENCE [LARGE SCALE GENOMIC DNA]</scope>
    <source>
        <strain evidence="3 4">KCTC 22299</strain>
    </source>
</reference>
<organism evidence="3 4">
    <name type="scientific">Muriicola jejuensis</name>
    <dbReference type="NCBI Taxonomy" id="504488"/>
    <lineage>
        <taxon>Bacteria</taxon>
        <taxon>Pseudomonadati</taxon>
        <taxon>Bacteroidota</taxon>
        <taxon>Flavobacteriia</taxon>
        <taxon>Flavobacteriales</taxon>
        <taxon>Flavobacteriaceae</taxon>
        <taxon>Muriicola</taxon>
    </lineage>
</organism>
<dbReference type="AlphaFoldDB" id="A0A6P0UC76"/>
<evidence type="ECO:0000313" key="4">
    <source>
        <dbReference type="Proteomes" id="UP000468443"/>
    </source>
</evidence>
<proteinExistence type="predicted"/>
<dbReference type="InterPro" id="IPR004143">
    <property type="entry name" value="BPL_LPL_catalytic"/>
</dbReference>
<accession>A0A6P0UC76</accession>
<sequence length="241" mass="26449">MLIIKVGATDSTNLHLKRMMAETELPDFTVLTANAQHKGRGQAGTHWISEPGKNLTFSVLKYFEGQEASGGFLISKVVSLALVEVLHALEIPELSIKWPNDIMSGNQKICGILIENTLKGQALIHSVIGIGINVNQSDFKNLPHAASLSQITGVQHDLDALLDRVLNSLEKNLQKLDKALGEGIHRSYDHLLFRRDSLAEFEIGGKIVPGIIRGVSPDGTLLLDREGRLESYALKEIAFRL</sequence>
<evidence type="ECO:0000259" key="2">
    <source>
        <dbReference type="PROSITE" id="PS51733"/>
    </source>
</evidence>
<dbReference type="CDD" id="cd16442">
    <property type="entry name" value="BPL"/>
    <property type="match status" value="1"/>
</dbReference>
<dbReference type="SUPFAM" id="SSF55681">
    <property type="entry name" value="Class II aaRS and biotin synthetases"/>
    <property type="match status" value="1"/>
</dbReference>
<dbReference type="InterPro" id="IPR004408">
    <property type="entry name" value="Biotin_CoA_COase_ligase"/>
</dbReference>
<evidence type="ECO:0000313" key="3">
    <source>
        <dbReference type="EMBL" id="NER09238.1"/>
    </source>
</evidence>